<evidence type="ECO:0000256" key="8">
    <source>
        <dbReference type="ARBA" id="ARBA00023136"/>
    </source>
</evidence>
<evidence type="ECO:0000256" key="7">
    <source>
        <dbReference type="ARBA" id="ARBA00022989"/>
    </source>
</evidence>
<dbReference type="PANTHER" id="PTHR21072:SF13">
    <property type="entry name" value="GPI TRANSAMIDASE COMPONENT PIG-S"/>
    <property type="match status" value="1"/>
</dbReference>
<keyword evidence="5 10" id="KW-0812">Transmembrane</keyword>
<reference evidence="11" key="1">
    <citation type="submission" date="2020-11" db="EMBL/GenBank/DDBJ databases">
        <authorList>
            <person name="Whiteford S."/>
        </authorList>
    </citation>
    <scope>NUCLEOTIDE SEQUENCE</scope>
</reference>
<keyword evidence="9" id="KW-0325">Glycoprotein</keyword>
<dbReference type="GO" id="GO:0006506">
    <property type="term" value="P:GPI anchor biosynthetic process"/>
    <property type="evidence" value="ECO:0007669"/>
    <property type="project" value="UniProtKB-KW"/>
</dbReference>
<evidence type="ECO:0000256" key="4">
    <source>
        <dbReference type="ARBA" id="ARBA00022502"/>
    </source>
</evidence>
<organism evidence="11 12">
    <name type="scientific">Plutella xylostella</name>
    <name type="common">Diamondback moth</name>
    <name type="synonym">Plutella maculipennis</name>
    <dbReference type="NCBI Taxonomy" id="51655"/>
    <lineage>
        <taxon>Eukaryota</taxon>
        <taxon>Metazoa</taxon>
        <taxon>Ecdysozoa</taxon>
        <taxon>Arthropoda</taxon>
        <taxon>Hexapoda</taxon>
        <taxon>Insecta</taxon>
        <taxon>Pterygota</taxon>
        <taxon>Neoptera</taxon>
        <taxon>Endopterygota</taxon>
        <taxon>Lepidoptera</taxon>
        <taxon>Glossata</taxon>
        <taxon>Ditrysia</taxon>
        <taxon>Yponomeutoidea</taxon>
        <taxon>Plutellidae</taxon>
        <taxon>Plutella</taxon>
    </lineage>
</organism>
<evidence type="ECO:0000313" key="12">
    <source>
        <dbReference type="Proteomes" id="UP000653454"/>
    </source>
</evidence>
<feature type="transmembrane region" description="Helical" evidence="10">
    <location>
        <begin position="237"/>
        <end position="262"/>
    </location>
</feature>
<dbReference type="PANTHER" id="PTHR21072">
    <property type="entry name" value="GPI TRANSAMIDASE COMPONENT PIG-S"/>
    <property type="match status" value="1"/>
</dbReference>
<comment type="pathway">
    <text evidence="2">Glycolipid biosynthesis; glycosylphosphatidylinositol-anchor biosynthesis.</text>
</comment>
<dbReference type="EMBL" id="CAJHNJ030000032">
    <property type="protein sequence ID" value="CAG9126105.1"/>
    <property type="molecule type" value="Genomic_DNA"/>
</dbReference>
<dbReference type="InterPro" id="IPR019540">
    <property type="entry name" value="PtdIno-glycan_biosynth_class_S"/>
</dbReference>
<evidence type="ECO:0000256" key="3">
    <source>
        <dbReference type="ARBA" id="ARBA00005316"/>
    </source>
</evidence>
<comment type="caution">
    <text evidence="11">The sequence shown here is derived from an EMBL/GenBank/DDBJ whole genome shotgun (WGS) entry which is preliminary data.</text>
</comment>
<evidence type="ECO:0000256" key="10">
    <source>
        <dbReference type="SAM" id="Phobius"/>
    </source>
</evidence>
<evidence type="ECO:0000256" key="5">
    <source>
        <dbReference type="ARBA" id="ARBA00022692"/>
    </source>
</evidence>
<evidence type="ECO:0000256" key="6">
    <source>
        <dbReference type="ARBA" id="ARBA00022824"/>
    </source>
</evidence>
<comment type="similarity">
    <text evidence="3">Belongs to the PIGS family.</text>
</comment>
<evidence type="ECO:0000256" key="1">
    <source>
        <dbReference type="ARBA" id="ARBA00004477"/>
    </source>
</evidence>
<protein>
    <submittedName>
        <fullName evidence="11">(diamondback moth) hypothetical protein</fullName>
    </submittedName>
</protein>
<dbReference type="GO" id="GO:0016255">
    <property type="term" value="P:attachment of GPI anchor to protein"/>
    <property type="evidence" value="ECO:0007669"/>
    <property type="project" value="InterPro"/>
</dbReference>
<sequence>MVADTSDWGRHFAVREDRLHLLLTKLEERLATRVSPEPAINLVLYLQPCHTAPLRIYDHNDKPIDSAIQAFMSPKWGGVVLAAPTAADCRGRGRAWAPPVRAVMGAFLAQLRPLLGIVETEPIEGAYLEPLRSVVPRRWERRALLRTRALDQLTSAALTLESLAQLLGEISNIVINDKVGESISSAVEGIEIASELLRRGELQGAYDESLSAWQEAEAAFTDPSLLALLYFPDDQKYAIYIPLFLPIMFPVILSIKALLLWFRGKSTKEKTE</sequence>
<dbReference type="GO" id="GO:0042765">
    <property type="term" value="C:GPI-anchor transamidase complex"/>
    <property type="evidence" value="ECO:0007669"/>
    <property type="project" value="InterPro"/>
</dbReference>
<dbReference type="AlphaFoldDB" id="A0A8S4FE36"/>
<dbReference type="Pfam" id="PF10510">
    <property type="entry name" value="PIG-S"/>
    <property type="match status" value="1"/>
</dbReference>
<evidence type="ECO:0000313" key="11">
    <source>
        <dbReference type="EMBL" id="CAG9126105.1"/>
    </source>
</evidence>
<keyword evidence="4" id="KW-0337">GPI-anchor biosynthesis</keyword>
<keyword evidence="8 10" id="KW-0472">Membrane</keyword>
<dbReference type="Proteomes" id="UP000653454">
    <property type="component" value="Unassembled WGS sequence"/>
</dbReference>
<accession>A0A8S4FE36</accession>
<name>A0A8S4FE36_PLUXY</name>
<keyword evidence="6" id="KW-0256">Endoplasmic reticulum</keyword>
<evidence type="ECO:0000256" key="2">
    <source>
        <dbReference type="ARBA" id="ARBA00004687"/>
    </source>
</evidence>
<proteinExistence type="inferred from homology"/>
<gene>
    <name evidence="11" type="ORF">PLXY2_LOCUS8545</name>
</gene>
<keyword evidence="7 10" id="KW-1133">Transmembrane helix</keyword>
<keyword evidence="12" id="KW-1185">Reference proteome</keyword>
<comment type="subcellular location">
    <subcellularLocation>
        <location evidence="1">Endoplasmic reticulum membrane</location>
        <topology evidence="1">Multi-pass membrane protein</topology>
    </subcellularLocation>
</comment>
<evidence type="ECO:0000256" key="9">
    <source>
        <dbReference type="ARBA" id="ARBA00023180"/>
    </source>
</evidence>